<dbReference type="Gene3D" id="3.30.70.590">
    <property type="entry name" value="Poly(A) polymerase predicted RNA binding domain"/>
    <property type="match status" value="1"/>
</dbReference>
<gene>
    <name evidence="16" type="ORF">AV274_3002</name>
</gene>
<dbReference type="GO" id="GO:0031123">
    <property type="term" value="P:RNA 3'-end processing"/>
    <property type="evidence" value="ECO:0007669"/>
    <property type="project" value="InterPro"/>
</dbReference>
<feature type="domain" description="Poly(A) polymerase nucleotidyltransferase" evidence="15">
    <location>
        <begin position="58"/>
        <end position="223"/>
    </location>
</feature>
<dbReference type="SUPFAM" id="SSF81301">
    <property type="entry name" value="Nucleotidyltransferase"/>
    <property type="match status" value="1"/>
</dbReference>
<dbReference type="GO" id="GO:0003723">
    <property type="term" value="F:RNA binding"/>
    <property type="evidence" value="ECO:0007669"/>
    <property type="project" value="InterPro"/>
</dbReference>
<evidence type="ECO:0000256" key="3">
    <source>
        <dbReference type="ARBA" id="ARBA00004123"/>
    </source>
</evidence>
<evidence type="ECO:0000256" key="7">
    <source>
        <dbReference type="ARBA" id="ARBA00022679"/>
    </source>
</evidence>
<evidence type="ECO:0000256" key="12">
    <source>
        <dbReference type="ARBA" id="ARBA00023242"/>
    </source>
</evidence>
<dbReference type="InterPro" id="IPR043519">
    <property type="entry name" value="NT_sf"/>
</dbReference>
<feature type="domain" description="Poly(A) polymerase RNA-binding" evidence="13">
    <location>
        <begin position="377"/>
        <end position="422"/>
    </location>
</feature>
<evidence type="ECO:0000259" key="13">
    <source>
        <dbReference type="Pfam" id="PF04926"/>
    </source>
</evidence>
<dbReference type="InterPro" id="IPR007010">
    <property type="entry name" value="PolA_pol_RNA-bd_dom"/>
</dbReference>
<dbReference type="Gene3D" id="3.30.460.10">
    <property type="entry name" value="Beta Polymerase, domain 2"/>
    <property type="match status" value="1"/>
</dbReference>
<evidence type="ECO:0000256" key="10">
    <source>
        <dbReference type="ARBA" id="ARBA00022840"/>
    </source>
</evidence>
<evidence type="ECO:0000256" key="9">
    <source>
        <dbReference type="ARBA" id="ARBA00022741"/>
    </source>
</evidence>
<dbReference type="GO" id="GO:0046872">
    <property type="term" value="F:metal ion binding"/>
    <property type="evidence" value="ECO:0007669"/>
    <property type="project" value="UniProtKB-KW"/>
</dbReference>
<keyword evidence="12" id="KW-0539">Nucleus</keyword>
<proteinExistence type="inferred from homology"/>
<comment type="cofactor">
    <cofactor evidence="1">
        <name>Mn(2+)</name>
        <dbReference type="ChEBI" id="CHEBI:29035"/>
    </cofactor>
</comment>
<evidence type="ECO:0000313" key="16">
    <source>
        <dbReference type="EMBL" id="OAO15289.1"/>
    </source>
</evidence>
<feature type="domain" description="Poly(A) polymerase central" evidence="14">
    <location>
        <begin position="228"/>
        <end position="373"/>
    </location>
</feature>
<sequence length="527" mass="59696">MRERREFVAFVSNHSQKRVVVSVNQLLPPFSCDIQDAVVSPRKKGKIRFMYTPMPPNELEDEKDIEHKQSIIEYLNGLLNTWIRSVFKDIGYDEEVVNNAKGYVFLYGSLALGVSSTSSDIDLLCVVPGSISEEDYFSSFYSFLSKEPRIMSVTAIPLAYVPLITVEIDEISVDLPVAFIDAYPTVLPDTFSILDDSILKDVSVNTMNSLNGPRVALTLLKLVRNNDTFRIAFAAIRLLAKQRCFYKNVFGYFGGINIAILLIAIQQNHPNASVCQLIQLFFDVYSCTLGDTPIQLTEVANRPDLHFDEYMWRNNPKSESDVLAILTPVYPCTNSTHSVYQSTLCHIQTQLRFAADCFRRVCAGDEALLTLFAPFPFFTAHDVYVRVGVRAAYREQFEQWRGWVESKLRLFAFFIQKTGELQACVYPNVCEPRAYDPYENAADAYGRANACEFFIGIDVSAGVRATGQLDLSRAASSFIDILRVQQEEGMECTLKLLRREELGMETPPIPEAWRAIEKDEDLVELYS</sequence>
<dbReference type="EMBL" id="LXWW01000158">
    <property type="protein sequence ID" value="OAO15289.1"/>
    <property type="molecule type" value="Genomic_DNA"/>
</dbReference>
<comment type="caution">
    <text evidence="16">The sequence shown here is derived from an EMBL/GenBank/DDBJ whole genome shotgun (WGS) entry which is preliminary data.</text>
</comment>
<evidence type="ECO:0000256" key="2">
    <source>
        <dbReference type="ARBA" id="ARBA00001946"/>
    </source>
</evidence>
<dbReference type="GO" id="GO:1990817">
    <property type="term" value="F:poly(A) RNA polymerase activity"/>
    <property type="evidence" value="ECO:0007669"/>
    <property type="project" value="UniProtKB-EC"/>
</dbReference>
<comment type="similarity">
    <text evidence="4">Belongs to the poly(A) polymerase family.</text>
</comment>
<evidence type="ECO:0000259" key="15">
    <source>
        <dbReference type="Pfam" id="PF20750"/>
    </source>
</evidence>
<dbReference type="GO" id="GO:0005524">
    <property type="term" value="F:ATP binding"/>
    <property type="evidence" value="ECO:0007669"/>
    <property type="project" value="UniProtKB-KW"/>
</dbReference>
<dbReference type="Pfam" id="PF04928">
    <property type="entry name" value="PAP_central"/>
    <property type="match status" value="1"/>
</dbReference>
<evidence type="ECO:0000256" key="1">
    <source>
        <dbReference type="ARBA" id="ARBA00001936"/>
    </source>
</evidence>
<dbReference type="SUPFAM" id="SSF81631">
    <property type="entry name" value="PAP/OAS1 substrate-binding domain"/>
    <property type="match status" value="1"/>
</dbReference>
<dbReference type="STRING" id="478820.A0A196SH47"/>
<evidence type="ECO:0000256" key="6">
    <source>
        <dbReference type="ARBA" id="ARBA00022664"/>
    </source>
</evidence>
<dbReference type="AlphaFoldDB" id="A0A196SH47"/>
<evidence type="ECO:0000256" key="11">
    <source>
        <dbReference type="ARBA" id="ARBA00022842"/>
    </source>
</evidence>
<keyword evidence="11" id="KW-0460">Magnesium</keyword>
<dbReference type="OrthoDB" id="412748at2759"/>
<evidence type="ECO:0000313" key="17">
    <source>
        <dbReference type="Proteomes" id="UP000078348"/>
    </source>
</evidence>
<evidence type="ECO:0000259" key="14">
    <source>
        <dbReference type="Pfam" id="PF04928"/>
    </source>
</evidence>
<dbReference type="CDD" id="cd05402">
    <property type="entry name" value="NT_PAP_TUTase"/>
    <property type="match status" value="1"/>
</dbReference>
<dbReference type="SUPFAM" id="SSF55003">
    <property type="entry name" value="PAP/Archaeal CCA-adding enzyme, C-terminal domain"/>
    <property type="match status" value="1"/>
</dbReference>
<dbReference type="InterPro" id="IPR011068">
    <property type="entry name" value="NuclTrfase_I-like_C"/>
</dbReference>
<protein>
    <recommendedName>
        <fullName evidence="5">polynucleotide adenylyltransferase</fullName>
        <ecNumber evidence="5">2.7.7.19</ecNumber>
    </recommendedName>
</protein>
<dbReference type="GO" id="GO:0005634">
    <property type="term" value="C:nucleus"/>
    <property type="evidence" value="ECO:0007669"/>
    <property type="project" value="UniProtKB-SubCell"/>
</dbReference>
<keyword evidence="7" id="KW-0808">Transferase</keyword>
<keyword evidence="9" id="KW-0547">Nucleotide-binding</keyword>
<keyword evidence="6" id="KW-0507">mRNA processing</keyword>
<dbReference type="InterPro" id="IPR048840">
    <property type="entry name" value="PolA_pol_NTPase"/>
</dbReference>
<dbReference type="Gene3D" id="1.10.1410.10">
    <property type="match status" value="1"/>
</dbReference>
<evidence type="ECO:0000256" key="5">
    <source>
        <dbReference type="ARBA" id="ARBA00012388"/>
    </source>
</evidence>
<dbReference type="Pfam" id="PF20750">
    <property type="entry name" value="PAP_NTPase"/>
    <property type="match status" value="1"/>
</dbReference>
<dbReference type="GO" id="GO:0006397">
    <property type="term" value="P:mRNA processing"/>
    <property type="evidence" value="ECO:0007669"/>
    <property type="project" value="UniProtKB-KW"/>
</dbReference>
<comment type="cofactor">
    <cofactor evidence="2">
        <name>Mg(2+)</name>
        <dbReference type="ChEBI" id="CHEBI:18420"/>
    </cofactor>
</comment>
<evidence type="ECO:0000256" key="8">
    <source>
        <dbReference type="ARBA" id="ARBA00022723"/>
    </source>
</evidence>
<dbReference type="PANTHER" id="PTHR10682">
    <property type="entry name" value="POLY A POLYMERASE"/>
    <property type="match status" value="1"/>
</dbReference>
<keyword evidence="8" id="KW-0479">Metal-binding</keyword>
<dbReference type="InterPro" id="IPR007012">
    <property type="entry name" value="PolA_pol_cen_dom"/>
</dbReference>
<keyword evidence="10" id="KW-0067">ATP-binding</keyword>
<accession>A0A196SH47</accession>
<dbReference type="EC" id="2.7.7.19" evidence="5"/>
<name>A0A196SH47_BLAHN</name>
<comment type="subcellular location">
    <subcellularLocation>
        <location evidence="3">Nucleus</location>
    </subcellularLocation>
</comment>
<organism evidence="16 17">
    <name type="scientific">Blastocystis sp. subtype 1 (strain ATCC 50177 / NandII)</name>
    <dbReference type="NCBI Taxonomy" id="478820"/>
    <lineage>
        <taxon>Eukaryota</taxon>
        <taxon>Sar</taxon>
        <taxon>Stramenopiles</taxon>
        <taxon>Bigyra</taxon>
        <taxon>Opalozoa</taxon>
        <taxon>Opalinata</taxon>
        <taxon>Blastocystidae</taxon>
        <taxon>Blastocystis</taxon>
    </lineage>
</organism>
<dbReference type="Pfam" id="PF04926">
    <property type="entry name" value="PAP_RNA-bind"/>
    <property type="match status" value="1"/>
</dbReference>
<evidence type="ECO:0000256" key="4">
    <source>
        <dbReference type="ARBA" id="ARBA00010912"/>
    </source>
</evidence>
<dbReference type="Proteomes" id="UP000078348">
    <property type="component" value="Unassembled WGS sequence"/>
</dbReference>
<keyword evidence="17" id="KW-1185">Reference proteome</keyword>
<reference evidence="16 17" key="1">
    <citation type="submission" date="2016-05" db="EMBL/GenBank/DDBJ databases">
        <title>Nuclear genome of Blastocystis sp. subtype 1 NandII.</title>
        <authorList>
            <person name="Gentekaki E."/>
            <person name="Curtis B."/>
            <person name="Stairs C."/>
            <person name="Eme L."/>
            <person name="Herman E."/>
            <person name="Klimes V."/>
            <person name="Arias M.C."/>
            <person name="Elias M."/>
            <person name="Hilliou F."/>
            <person name="Klute M."/>
            <person name="Malik S.-B."/>
            <person name="Pightling A."/>
            <person name="Rachubinski R."/>
            <person name="Salas D."/>
            <person name="Schlacht A."/>
            <person name="Suga H."/>
            <person name="Archibald J."/>
            <person name="Ball S.G."/>
            <person name="Clark G."/>
            <person name="Dacks J."/>
            <person name="Van Der Giezen M."/>
            <person name="Tsaousis A."/>
            <person name="Roger A."/>
        </authorList>
    </citation>
    <scope>NUCLEOTIDE SEQUENCE [LARGE SCALE GENOMIC DNA]</scope>
    <source>
        <strain evidence="17">ATCC 50177 / NandII</strain>
    </source>
</reference>
<dbReference type="PANTHER" id="PTHR10682:SF10">
    <property type="entry name" value="POLYNUCLEOTIDE ADENYLYLTRANSFERASE"/>
    <property type="match status" value="1"/>
</dbReference>